<proteinExistence type="predicted"/>
<sequence length="133" mass="15548">MRIMKEYYFTRRQLIYLLVGTLLLGIGMSYVWHRLHTPMKAMYVDIYNKTTEIIPSVVIQHGNVNTQEKIQAIRIKPGEHRIIALNHQPKLGFSITANFADGKKSEICAGKLSEEYYLRANIWDYGVYIKEIR</sequence>
<accession>A0A6S6SEH1</accession>
<dbReference type="EMBL" id="CACVAY010000036">
    <property type="protein sequence ID" value="CAA6808356.1"/>
    <property type="molecule type" value="Genomic_DNA"/>
</dbReference>
<keyword evidence="1" id="KW-0812">Transmembrane</keyword>
<evidence type="ECO:0000313" key="2">
    <source>
        <dbReference type="EMBL" id="CAA6808356.1"/>
    </source>
</evidence>
<name>A0A6S6SEH1_9GAMM</name>
<feature type="transmembrane region" description="Helical" evidence="1">
    <location>
        <begin position="14"/>
        <end position="32"/>
    </location>
</feature>
<dbReference type="AlphaFoldDB" id="A0A6S6SEH1"/>
<reference evidence="2" key="1">
    <citation type="submission" date="2020-01" db="EMBL/GenBank/DDBJ databases">
        <authorList>
            <person name="Meier V. D."/>
            <person name="Meier V D."/>
        </authorList>
    </citation>
    <scope>NUCLEOTIDE SEQUENCE</scope>
    <source>
        <strain evidence="2">HLG_WM_MAG_07</strain>
    </source>
</reference>
<evidence type="ECO:0000256" key="1">
    <source>
        <dbReference type="SAM" id="Phobius"/>
    </source>
</evidence>
<organism evidence="2">
    <name type="scientific">uncultured Thiotrichaceae bacterium</name>
    <dbReference type="NCBI Taxonomy" id="298394"/>
    <lineage>
        <taxon>Bacteria</taxon>
        <taxon>Pseudomonadati</taxon>
        <taxon>Pseudomonadota</taxon>
        <taxon>Gammaproteobacteria</taxon>
        <taxon>Thiotrichales</taxon>
        <taxon>Thiotrichaceae</taxon>
        <taxon>environmental samples</taxon>
    </lineage>
</organism>
<protein>
    <submittedName>
        <fullName evidence="2">Uncharacterized protein</fullName>
    </submittedName>
</protein>
<keyword evidence="1" id="KW-1133">Transmembrane helix</keyword>
<gene>
    <name evidence="2" type="ORF">HELGO_WM12755</name>
</gene>
<keyword evidence="1" id="KW-0472">Membrane</keyword>